<dbReference type="SUPFAM" id="SSF53955">
    <property type="entry name" value="Lysozyme-like"/>
    <property type="match status" value="1"/>
</dbReference>
<comment type="similarity">
    <text evidence="1">Belongs to the transglycosylase Slt family.</text>
</comment>
<protein>
    <recommendedName>
        <fullName evidence="2">Transglycosylase SLT domain-containing protein</fullName>
    </recommendedName>
</protein>
<organism evidence="3 4">
    <name type="scientific">Candidatus Acididesulfobacter diazotrophicus</name>
    <dbReference type="NCBI Taxonomy" id="2597226"/>
    <lineage>
        <taxon>Bacteria</taxon>
        <taxon>Deltaproteobacteria</taxon>
        <taxon>Candidatus Acidulodesulfobacterales</taxon>
        <taxon>Candidatus Acididesulfobacter</taxon>
    </lineage>
</organism>
<dbReference type="Proteomes" id="UP000319296">
    <property type="component" value="Unassembled WGS sequence"/>
</dbReference>
<dbReference type="EMBL" id="SGBB01000006">
    <property type="protein sequence ID" value="RZD18693.1"/>
    <property type="molecule type" value="Genomic_DNA"/>
</dbReference>
<dbReference type="PANTHER" id="PTHR37423:SF2">
    <property type="entry name" value="MEMBRANE-BOUND LYTIC MUREIN TRANSGLYCOSYLASE C"/>
    <property type="match status" value="1"/>
</dbReference>
<dbReference type="InterPro" id="IPR023346">
    <property type="entry name" value="Lysozyme-like_dom_sf"/>
</dbReference>
<accession>A0A519BN48</accession>
<evidence type="ECO:0000259" key="2">
    <source>
        <dbReference type="Pfam" id="PF01464"/>
    </source>
</evidence>
<feature type="domain" description="Transglycosylase SLT" evidence="2">
    <location>
        <begin position="392"/>
        <end position="505"/>
    </location>
</feature>
<dbReference type="GO" id="GO:0016020">
    <property type="term" value="C:membrane"/>
    <property type="evidence" value="ECO:0007669"/>
    <property type="project" value="InterPro"/>
</dbReference>
<dbReference type="AlphaFoldDB" id="A0A519BN48"/>
<evidence type="ECO:0000256" key="1">
    <source>
        <dbReference type="ARBA" id="ARBA00007734"/>
    </source>
</evidence>
<dbReference type="PROSITE" id="PS00922">
    <property type="entry name" value="TRANSGLYCOSYLASE"/>
    <property type="match status" value="1"/>
</dbReference>
<dbReference type="InterPro" id="IPR000189">
    <property type="entry name" value="Transglyc_AS"/>
</dbReference>
<comment type="caution">
    <text evidence="3">The sequence shown here is derived from an EMBL/GenBank/DDBJ whole genome shotgun (WGS) entry which is preliminary data.</text>
</comment>
<dbReference type="Pfam" id="PF01464">
    <property type="entry name" value="SLT"/>
    <property type="match status" value="1"/>
</dbReference>
<evidence type="ECO:0000313" key="3">
    <source>
        <dbReference type="EMBL" id="RZD18693.1"/>
    </source>
</evidence>
<name>A0A519BN48_9DELT</name>
<dbReference type="Gene3D" id="1.10.530.10">
    <property type="match status" value="1"/>
</dbReference>
<evidence type="ECO:0000313" key="4">
    <source>
        <dbReference type="Proteomes" id="UP000319296"/>
    </source>
</evidence>
<reference evidence="3 4" key="1">
    <citation type="journal article" date="2019" name="ISME J.">
        <title>Insights into ecological role of a new deltaproteobacterial order Candidatus Acidulodesulfobacterales by metagenomics and metatranscriptomics.</title>
        <authorList>
            <person name="Tan S."/>
            <person name="Liu J."/>
            <person name="Fang Y."/>
            <person name="Hedlund B.P."/>
            <person name="Lian Z.H."/>
            <person name="Huang L.Y."/>
            <person name="Li J.T."/>
            <person name="Huang L.N."/>
            <person name="Li W.J."/>
            <person name="Jiang H.C."/>
            <person name="Dong H.L."/>
            <person name="Shu W.S."/>
        </authorList>
    </citation>
    <scope>NUCLEOTIDE SEQUENCE [LARGE SCALE GENOMIC DNA]</scope>
    <source>
        <strain evidence="3">AP1</strain>
    </source>
</reference>
<gene>
    <name evidence="3" type="ORF">EVG15_04760</name>
</gene>
<dbReference type="GO" id="GO:0008933">
    <property type="term" value="F:peptidoglycan lytic transglycosylase activity"/>
    <property type="evidence" value="ECO:0007669"/>
    <property type="project" value="InterPro"/>
</dbReference>
<proteinExistence type="inferred from homology"/>
<dbReference type="GO" id="GO:0000270">
    <property type="term" value="P:peptidoglycan metabolic process"/>
    <property type="evidence" value="ECO:0007669"/>
    <property type="project" value="InterPro"/>
</dbReference>
<dbReference type="CDD" id="cd13401">
    <property type="entry name" value="Slt70-like"/>
    <property type="match status" value="1"/>
</dbReference>
<dbReference type="InterPro" id="IPR008258">
    <property type="entry name" value="Transglycosylase_SLT_dom_1"/>
</dbReference>
<dbReference type="PANTHER" id="PTHR37423">
    <property type="entry name" value="SOLUBLE LYTIC MUREIN TRANSGLYCOSYLASE-RELATED"/>
    <property type="match status" value="1"/>
</dbReference>
<sequence>MLYITEDNRVKPYSYKKIANIYLLKHKYKEAKLYLAKIYINYPYYYKIHHISNLLPKIQSFKKSDKFNLTQNQKLKRALNLYYDSYYAESYKTIAGIKGSKAEMIRLKDMLKLKNPQFLNQLALFKSDLKKENLNKEKGLAKKYRKYLKLIPYVKAYYFYLTGNNAETIKILNKIFYKYGYLNKKESVMYQNIVWHEVLNNLKRNELIEARKNLLGLIKITSGKSPNYTKYLFWYGIDLKKLNFIKYAAFYFKMANAIAPLSYYGIMSKLELGHNAINFEKAGFHYLKLKDTVNDAHSITDKFSISIGIRRYILLKTFLKLKIFTLASYELNKILEIHKIKDNKYFLIKLVNLFNKYKDYKDAASLSSFLINNKFLSRKFLYFLYPRPFYDYAKKYAEKYNVPVNLLYSIMRQESLFDPVCSSGAGAIGLMQIMSPTGYYIADKVGCAYFSPHSLYNSSLNIKFGSYYISSLLNEFGRKKYLAIASYNAGPGAVSYWKNNILNNENKLLFIESIPFNQTRNYVKMVLRNYYVYNALYKR</sequence>